<comment type="caution">
    <text evidence="1">The sequence shown here is derived from an EMBL/GenBank/DDBJ whole genome shotgun (WGS) entry which is preliminary data.</text>
</comment>
<dbReference type="Proteomes" id="UP000034163">
    <property type="component" value="Unassembled WGS sequence"/>
</dbReference>
<proteinExistence type="predicted"/>
<accession>A0A0G0WSP5</accession>
<reference evidence="1 2" key="1">
    <citation type="journal article" date="2015" name="Nature">
        <title>rRNA introns, odd ribosomes, and small enigmatic genomes across a large radiation of phyla.</title>
        <authorList>
            <person name="Brown C.T."/>
            <person name="Hug L.A."/>
            <person name="Thomas B.C."/>
            <person name="Sharon I."/>
            <person name="Castelle C.J."/>
            <person name="Singh A."/>
            <person name="Wilkins M.J."/>
            <person name="Williams K.H."/>
            <person name="Banfield J.F."/>
        </authorList>
    </citation>
    <scope>NUCLEOTIDE SEQUENCE [LARGE SCALE GENOMIC DNA]</scope>
</reference>
<evidence type="ECO:0000313" key="1">
    <source>
        <dbReference type="EMBL" id="KKS15805.1"/>
    </source>
</evidence>
<evidence type="ECO:0000313" key="2">
    <source>
        <dbReference type="Proteomes" id="UP000034163"/>
    </source>
</evidence>
<gene>
    <name evidence="1" type="ORF">UU72_C0033G0005</name>
</gene>
<name>A0A0G0WSP5_UNCKA</name>
<dbReference type="EMBL" id="LCBS01000033">
    <property type="protein sequence ID" value="KKS15805.1"/>
    <property type="molecule type" value="Genomic_DNA"/>
</dbReference>
<dbReference type="AlphaFoldDB" id="A0A0G0WSP5"/>
<sequence>MRIGVVGSMQYTEKMIELRDNLNKLGHDAYITTLSKPFVGKTDEEKEVIKLHHKNNMEAIREFWNLMQDGDAILVANYEKNGIENYIGGNTLMEIGFAHVLNQKIYLLNPIPEINFYKTEIEAVKPIIINGNLSLIQ</sequence>
<organism evidence="1 2">
    <name type="scientific">candidate division WWE3 bacterium GW2011_GWB1_41_6</name>
    <dbReference type="NCBI Taxonomy" id="1619112"/>
    <lineage>
        <taxon>Bacteria</taxon>
        <taxon>Katanobacteria</taxon>
    </lineage>
</organism>
<protein>
    <submittedName>
        <fullName evidence="1">Maf-like protein</fullName>
    </submittedName>
</protein>